<protein>
    <submittedName>
        <fullName evidence="1">Uncharacterized protein</fullName>
    </submittedName>
</protein>
<comment type="caution">
    <text evidence="1">The sequence shown here is derived from an EMBL/GenBank/DDBJ whole genome shotgun (WGS) entry which is preliminary data.</text>
</comment>
<reference evidence="1 2" key="1">
    <citation type="submission" date="2020-08" db="EMBL/GenBank/DDBJ databases">
        <authorList>
            <person name="Liu C."/>
            <person name="Sun Q."/>
        </authorList>
    </citation>
    <scope>NUCLEOTIDE SEQUENCE [LARGE SCALE GENOMIC DNA]</scope>
    <source>
        <strain evidence="1 2">L34</strain>
    </source>
</reference>
<proteinExistence type="predicted"/>
<evidence type="ECO:0000313" key="1">
    <source>
        <dbReference type="EMBL" id="MBC6011286.1"/>
    </source>
</evidence>
<name>A0ABR7KEX6_9FIRM</name>
<keyword evidence="2" id="KW-1185">Reference proteome</keyword>
<dbReference type="Proteomes" id="UP000649075">
    <property type="component" value="Unassembled WGS sequence"/>
</dbReference>
<gene>
    <name evidence="1" type="ORF">H8911_00755</name>
</gene>
<organism evidence="1 2">
    <name type="scientific">Holdemanella hominis</name>
    <dbReference type="NCBI Taxonomy" id="2764327"/>
    <lineage>
        <taxon>Bacteria</taxon>
        <taxon>Bacillati</taxon>
        <taxon>Bacillota</taxon>
        <taxon>Erysipelotrichia</taxon>
        <taxon>Erysipelotrichales</taxon>
        <taxon>Erysipelotrichaceae</taxon>
        <taxon>Holdemanella</taxon>
    </lineage>
</organism>
<evidence type="ECO:0000313" key="2">
    <source>
        <dbReference type="Proteomes" id="UP000649075"/>
    </source>
</evidence>
<accession>A0ABR7KEX6</accession>
<dbReference type="EMBL" id="JACRWH010000002">
    <property type="protein sequence ID" value="MBC6011286.1"/>
    <property type="molecule type" value="Genomic_DNA"/>
</dbReference>
<sequence length="61" mass="7203">MKTYLTLGKSIPHKSNYDGSLYKSYVTSFFSYTKSHHTINDFYDEEGNVYIPEVYSFCEKK</sequence>
<dbReference type="RefSeq" id="WP_186998377.1">
    <property type="nucleotide sequence ID" value="NZ_JACRWH010000002.1"/>
</dbReference>